<proteinExistence type="predicted"/>
<evidence type="ECO:0000313" key="2">
    <source>
        <dbReference type="Proteomes" id="UP000219452"/>
    </source>
</evidence>
<gene>
    <name evidence="1" type="ORF">SAMN06269250_1578</name>
</gene>
<keyword evidence="2" id="KW-1185">Reference proteome</keyword>
<organism evidence="1 2">
    <name type="scientific">Spirosoma fluviale</name>
    <dbReference type="NCBI Taxonomy" id="1597977"/>
    <lineage>
        <taxon>Bacteria</taxon>
        <taxon>Pseudomonadati</taxon>
        <taxon>Bacteroidota</taxon>
        <taxon>Cytophagia</taxon>
        <taxon>Cytophagales</taxon>
        <taxon>Cytophagaceae</taxon>
        <taxon>Spirosoma</taxon>
    </lineage>
</organism>
<sequence>MAILLTRTLADFHNISENYRRLETKYFKIDREDKKSRIRKPTGDWDRKFAKLYLEAIEAELARRLTPKKKKKTIRFCSPD</sequence>
<dbReference type="AlphaFoldDB" id="A0A286FC91"/>
<dbReference type="RefSeq" id="WP_097125200.1">
    <property type="nucleotide sequence ID" value="NZ_OCNH01000001.1"/>
</dbReference>
<name>A0A286FC91_9BACT</name>
<accession>A0A286FC91</accession>
<protein>
    <submittedName>
        <fullName evidence="1">Uncharacterized protein</fullName>
    </submittedName>
</protein>
<dbReference type="Proteomes" id="UP000219452">
    <property type="component" value="Unassembled WGS sequence"/>
</dbReference>
<evidence type="ECO:0000313" key="1">
    <source>
        <dbReference type="EMBL" id="SOD80822.1"/>
    </source>
</evidence>
<dbReference type="EMBL" id="OCNH01000001">
    <property type="protein sequence ID" value="SOD80822.1"/>
    <property type="molecule type" value="Genomic_DNA"/>
</dbReference>
<reference evidence="2" key="1">
    <citation type="submission" date="2017-09" db="EMBL/GenBank/DDBJ databases">
        <authorList>
            <person name="Varghese N."/>
            <person name="Submissions S."/>
        </authorList>
    </citation>
    <scope>NUCLEOTIDE SEQUENCE [LARGE SCALE GENOMIC DNA]</scope>
    <source>
        <strain evidence="2">DSM 29961</strain>
    </source>
</reference>